<name>A0A1G4MAQ8_LACFM</name>
<evidence type="ECO:0000313" key="5">
    <source>
        <dbReference type="EMBL" id="SCW00870.1"/>
    </source>
</evidence>
<dbReference type="AlphaFoldDB" id="A0A1G4MAQ8"/>
<dbReference type="PANTHER" id="PTHR43008:SF8">
    <property type="entry name" value="BENZIL REDUCTASE ((S)-BENZOIN FORMING) IRC24"/>
    <property type="match status" value="1"/>
</dbReference>
<accession>A0A1G4MAQ8</accession>
<dbReference type="EMBL" id="LT598485">
    <property type="protein sequence ID" value="SCW00870.1"/>
    <property type="molecule type" value="Genomic_DNA"/>
</dbReference>
<dbReference type="PRINTS" id="PR00080">
    <property type="entry name" value="SDRFAMILY"/>
</dbReference>
<dbReference type="Proteomes" id="UP000190831">
    <property type="component" value="Chromosome C"/>
</dbReference>
<keyword evidence="3" id="KW-0560">Oxidoreductase</keyword>
<evidence type="ECO:0000313" key="6">
    <source>
        <dbReference type="Proteomes" id="UP000190831"/>
    </source>
</evidence>
<evidence type="ECO:0000256" key="1">
    <source>
        <dbReference type="ARBA" id="ARBA00006484"/>
    </source>
</evidence>
<dbReference type="PANTHER" id="PTHR43008">
    <property type="entry name" value="BENZIL REDUCTASE"/>
    <property type="match status" value="1"/>
</dbReference>
<dbReference type="OMA" id="PGDMATD"/>
<proteinExistence type="inferred from homology"/>
<reference evidence="5 6" key="1">
    <citation type="submission" date="2016-03" db="EMBL/GenBank/DDBJ databases">
        <authorList>
            <person name="Devillers H."/>
        </authorList>
    </citation>
    <scope>NUCLEOTIDE SEQUENCE [LARGE SCALE GENOMIC DNA]</scope>
    <source>
        <strain evidence="5">CBS 6772</strain>
    </source>
</reference>
<dbReference type="CDD" id="cd05367">
    <property type="entry name" value="SPR-like_SDR_c"/>
    <property type="match status" value="1"/>
</dbReference>
<dbReference type="Pfam" id="PF00106">
    <property type="entry name" value="adh_short"/>
    <property type="match status" value="1"/>
</dbReference>
<dbReference type="InterPro" id="IPR020904">
    <property type="entry name" value="Sc_DH/Rdtase_CS"/>
</dbReference>
<dbReference type="GO" id="GO:0050664">
    <property type="term" value="F:oxidoreductase activity, acting on NAD(P)H, oxygen as acceptor"/>
    <property type="evidence" value="ECO:0007669"/>
    <property type="project" value="TreeGrafter"/>
</dbReference>
<dbReference type="PRINTS" id="PR00081">
    <property type="entry name" value="GDHRDH"/>
</dbReference>
<dbReference type="InterPro" id="IPR002347">
    <property type="entry name" value="SDR_fam"/>
</dbReference>
<evidence type="ECO:0000256" key="4">
    <source>
        <dbReference type="RuleBase" id="RU000363"/>
    </source>
</evidence>
<dbReference type="FunFam" id="3.40.50.720:FF:000281">
    <property type="entry name" value="Uncharacterized oxidoreductase YIR035C"/>
    <property type="match status" value="1"/>
</dbReference>
<dbReference type="SUPFAM" id="SSF51735">
    <property type="entry name" value="NAD(P)-binding Rossmann-fold domains"/>
    <property type="match status" value="1"/>
</dbReference>
<sequence length="255" mass="28038">MPKVIIVTGVSRGIGRAIVNVLADSGRDVKIVGIARSDGPLKTLKHELGDKFDFLCADVTDEQRIEQFIKEVADKYGGIDAIVANAGCLEPVQDVNHISVREWKKLFDINYFSIVSLVSFAMPFLKISTSGDIIFVSSGASQKAYYGWGAYGSSKAALNHFAMTLASEEQKIRAVAVAPGVVDTQMQSDIRERFGPKSMTPEALKRFTDLKENNQLLDVKLPATIYANLALNGISDQINGKYLRYNDSQLSSYYN</sequence>
<comment type="similarity">
    <text evidence="1 4">Belongs to the short-chain dehydrogenases/reductases (SDR) family.</text>
</comment>
<keyword evidence="2" id="KW-0521">NADP</keyword>
<keyword evidence="6" id="KW-1185">Reference proteome</keyword>
<gene>
    <name evidence="5" type="ORF">LAFE_0C13828G</name>
</gene>
<dbReference type="Gene3D" id="3.40.50.720">
    <property type="entry name" value="NAD(P)-binding Rossmann-like Domain"/>
    <property type="match status" value="1"/>
</dbReference>
<evidence type="ECO:0000256" key="2">
    <source>
        <dbReference type="ARBA" id="ARBA00022857"/>
    </source>
</evidence>
<dbReference type="PROSITE" id="PS00061">
    <property type="entry name" value="ADH_SHORT"/>
    <property type="match status" value="1"/>
</dbReference>
<dbReference type="STRING" id="4955.A0A1G4MAQ8"/>
<dbReference type="OrthoDB" id="153074at2759"/>
<dbReference type="InterPro" id="IPR036291">
    <property type="entry name" value="NAD(P)-bd_dom_sf"/>
</dbReference>
<organism evidence="5 6">
    <name type="scientific">Lachancea fermentati</name>
    <name type="common">Zygosaccharomyces fermentati</name>
    <dbReference type="NCBI Taxonomy" id="4955"/>
    <lineage>
        <taxon>Eukaryota</taxon>
        <taxon>Fungi</taxon>
        <taxon>Dikarya</taxon>
        <taxon>Ascomycota</taxon>
        <taxon>Saccharomycotina</taxon>
        <taxon>Saccharomycetes</taxon>
        <taxon>Saccharomycetales</taxon>
        <taxon>Saccharomycetaceae</taxon>
        <taxon>Lachancea</taxon>
    </lineage>
</organism>
<protein>
    <submittedName>
        <fullName evidence="5">LAFE_0C13828g1_1</fullName>
    </submittedName>
</protein>
<evidence type="ECO:0000256" key="3">
    <source>
        <dbReference type="ARBA" id="ARBA00023002"/>
    </source>
</evidence>